<dbReference type="PROSITE" id="PS51900">
    <property type="entry name" value="CB"/>
    <property type="match status" value="1"/>
</dbReference>
<dbReference type="PANTHER" id="PTHR30349:SF64">
    <property type="entry name" value="PROPHAGE INTEGRASE INTD-RELATED"/>
    <property type="match status" value="1"/>
</dbReference>
<dbReference type="InterPro" id="IPR011010">
    <property type="entry name" value="DNA_brk_join_enz"/>
</dbReference>
<dbReference type="SUPFAM" id="SSF56349">
    <property type="entry name" value="DNA breaking-rejoining enzymes"/>
    <property type="match status" value="1"/>
</dbReference>
<dbReference type="PROSITE" id="PS51898">
    <property type="entry name" value="TYR_RECOMBINASE"/>
    <property type="match status" value="1"/>
</dbReference>
<dbReference type="KEGG" id="pcea:J3359_09715"/>
<dbReference type="PANTHER" id="PTHR30349">
    <property type="entry name" value="PHAGE INTEGRASE-RELATED"/>
    <property type="match status" value="1"/>
</dbReference>
<dbReference type="Proteomes" id="UP000663920">
    <property type="component" value="Chromosome"/>
</dbReference>
<keyword evidence="3 5" id="KW-0238">DNA-binding</keyword>
<evidence type="ECO:0000256" key="5">
    <source>
        <dbReference type="PROSITE-ProRule" id="PRU01248"/>
    </source>
</evidence>
<evidence type="ECO:0000259" key="6">
    <source>
        <dbReference type="PROSITE" id="PS51898"/>
    </source>
</evidence>
<dbReference type="Gene3D" id="1.10.150.130">
    <property type="match status" value="1"/>
</dbReference>
<evidence type="ECO:0000313" key="8">
    <source>
        <dbReference type="EMBL" id="QTE21127.1"/>
    </source>
</evidence>
<reference evidence="8 9" key="1">
    <citation type="submission" date="2021-03" db="EMBL/GenBank/DDBJ databases">
        <title>Complete genome of Polaribacter_sp.SM13.</title>
        <authorList>
            <person name="Jeong S.W."/>
            <person name="Bae J.W."/>
        </authorList>
    </citation>
    <scope>NUCLEOTIDE SEQUENCE [LARGE SCALE GENOMIC DNA]</scope>
    <source>
        <strain evidence="8 9">SM13</strain>
    </source>
</reference>
<dbReference type="EMBL" id="CP071869">
    <property type="protein sequence ID" value="QTE21127.1"/>
    <property type="molecule type" value="Genomic_DNA"/>
</dbReference>
<dbReference type="InterPro" id="IPR010998">
    <property type="entry name" value="Integrase_recombinase_N"/>
</dbReference>
<name>A0A975CL61_9FLAO</name>
<evidence type="ECO:0000256" key="1">
    <source>
        <dbReference type="ARBA" id="ARBA00008857"/>
    </source>
</evidence>
<feature type="domain" description="Tyr recombinase" evidence="6">
    <location>
        <begin position="122"/>
        <end position="313"/>
    </location>
</feature>
<comment type="similarity">
    <text evidence="1">Belongs to the 'phage' integrase family.</text>
</comment>
<gene>
    <name evidence="8" type="ORF">J3359_09715</name>
</gene>
<keyword evidence="4" id="KW-0233">DNA recombination</keyword>
<keyword evidence="9" id="KW-1185">Reference proteome</keyword>
<dbReference type="RefSeq" id="WP_208076722.1">
    <property type="nucleotide sequence ID" value="NZ_CP071869.1"/>
</dbReference>
<evidence type="ECO:0000256" key="3">
    <source>
        <dbReference type="ARBA" id="ARBA00023125"/>
    </source>
</evidence>
<dbReference type="InterPro" id="IPR044068">
    <property type="entry name" value="CB"/>
</dbReference>
<dbReference type="GO" id="GO:0003677">
    <property type="term" value="F:DNA binding"/>
    <property type="evidence" value="ECO:0007669"/>
    <property type="project" value="UniProtKB-UniRule"/>
</dbReference>
<feature type="domain" description="Core-binding (CB)" evidence="7">
    <location>
        <begin position="9"/>
        <end position="101"/>
    </location>
</feature>
<dbReference type="AlphaFoldDB" id="A0A975CL61"/>
<dbReference type="InterPro" id="IPR050090">
    <property type="entry name" value="Tyrosine_recombinase_XerCD"/>
</dbReference>
<dbReference type="GO" id="GO:0015074">
    <property type="term" value="P:DNA integration"/>
    <property type="evidence" value="ECO:0007669"/>
    <property type="project" value="UniProtKB-KW"/>
</dbReference>
<evidence type="ECO:0000313" key="9">
    <source>
        <dbReference type="Proteomes" id="UP000663920"/>
    </source>
</evidence>
<dbReference type="InterPro" id="IPR002104">
    <property type="entry name" value="Integrase_catalytic"/>
</dbReference>
<sequence length="314" mass="36916">MKKLLLKSTSFITLIESYKEWLSVLGYASSTVYNLPNHLKEFFYYLEFKGYSDISFITTQLVKEYYDHLSQRTNQRRGGSLSKAFLNKHQQALKLFLKYLKEHKSNIKFGVHLKGEKTNYQEHKTILTQEEVKELFETCNFSHMAEHFQARDKVILVLLYSCGLRRNEAVHINTEDILFEKGRIYVRKGKNYKERVIPVNKYNLNILEEYLYEARPEFLKNYQTDALLLSNQGKRASDLTIANRLKEIINATENETLQEKNITLHTLRHSIATHLMQNKVPIKSISTFLGHASLESTQIYVHLTKRENQLQDDL</sequence>
<protein>
    <submittedName>
        <fullName evidence="8">Tyrosine-type recombinase/integrase</fullName>
    </submittedName>
</protein>
<dbReference type="InterPro" id="IPR013762">
    <property type="entry name" value="Integrase-like_cat_sf"/>
</dbReference>
<keyword evidence="2" id="KW-0229">DNA integration</keyword>
<dbReference type="Pfam" id="PF00589">
    <property type="entry name" value="Phage_integrase"/>
    <property type="match status" value="1"/>
</dbReference>
<evidence type="ECO:0000256" key="2">
    <source>
        <dbReference type="ARBA" id="ARBA00022908"/>
    </source>
</evidence>
<evidence type="ECO:0000256" key="4">
    <source>
        <dbReference type="ARBA" id="ARBA00023172"/>
    </source>
</evidence>
<dbReference type="Gene3D" id="1.10.443.10">
    <property type="entry name" value="Intergrase catalytic core"/>
    <property type="match status" value="1"/>
</dbReference>
<accession>A0A975CL61</accession>
<proteinExistence type="inferred from homology"/>
<dbReference type="GO" id="GO:0006310">
    <property type="term" value="P:DNA recombination"/>
    <property type="evidence" value="ECO:0007669"/>
    <property type="project" value="UniProtKB-KW"/>
</dbReference>
<organism evidence="8 9">
    <name type="scientific">Polaribacter cellanae</name>
    <dbReference type="NCBI Taxonomy" id="2818493"/>
    <lineage>
        <taxon>Bacteria</taxon>
        <taxon>Pseudomonadati</taxon>
        <taxon>Bacteroidota</taxon>
        <taxon>Flavobacteriia</taxon>
        <taxon>Flavobacteriales</taxon>
        <taxon>Flavobacteriaceae</taxon>
    </lineage>
</organism>
<evidence type="ECO:0000259" key="7">
    <source>
        <dbReference type="PROSITE" id="PS51900"/>
    </source>
</evidence>